<gene>
    <name evidence="1" type="ORF">PCOR1329_LOCUS83820</name>
</gene>
<evidence type="ECO:0000313" key="2">
    <source>
        <dbReference type="Proteomes" id="UP001189429"/>
    </source>
</evidence>
<dbReference type="EMBL" id="CAUYUJ010022185">
    <property type="protein sequence ID" value="CAK0909386.1"/>
    <property type="molecule type" value="Genomic_DNA"/>
</dbReference>
<proteinExistence type="predicted"/>
<comment type="caution">
    <text evidence="1">The sequence shown here is derived from an EMBL/GenBank/DDBJ whole genome shotgun (WGS) entry which is preliminary data.</text>
</comment>
<sequence length="318" mass="35539">MREVRWPRIRPGQSTDFPTLPSRIFGLKSQGAASSIILAASQSHWLFLEMDLISTEQVVAEYVSSVAPSSWAFGFLTLVPWNSQNLPANVLAPEADHGEMSQGSINQMVEQHEAVVIPSVYKTRKEKRGLTRLLDYLRAAHPDAFVFLVQLPDRLGAGLTKGYLRTLMARQDALYSFGASGVLMELEGDPEGLLQKVRLELAENAAIQLRVQYYESTVTAGVPSSNELQTIEDEHDGLLWETIPQLLMPGFPDLDKRLLEFGDRVGEFRLVQQYANHQHVLLAVNGQHENVVIKTRNKRSSTAAEEVESVYYTRSSTS</sequence>
<organism evidence="1 2">
    <name type="scientific">Prorocentrum cordatum</name>
    <dbReference type="NCBI Taxonomy" id="2364126"/>
    <lineage>
        <taxon>Eukaryota</taxon>
        <taxon>Sar</taxon>
        <taxon>Alveolata</taxon>
        <taxon>Dinophyceae</taxon>
        <taxon>Prorocentrales</taxon>
        <taxon>Prorocentraceae</taxon>
        <taxon>Prorocentrum</taxon>
    </lineage>
</organism>
<accession>A0ABN9Y9L2</accession>
<protein>
    <submittedName>
        <fullName evidence="1">Uncharacterized protein</fullName>
    </submittedName>
</protein>
<keyword evidence="2" id="KW-1185">Reference proteome</keyword>
<reference evidence="1" key="1">
    <citation type="submission" date="2023-10" db="EMBL/GenBank/DDBJ databases">
        <authorList>
            <person name="Chen Y."/>
            <person name="Shah S."/>
            <person name="Dougan E. K."/>
            <person name="Thang M."/>
            <person name="Chan C."/>
        </authorList>
    </citation>
    <scope>NUCLEOTIDE SEQUENCE [LARGE SCALE GENOMIC DNA]</scope>
</reference>
<dbReference type="Proteomes" id="UP001189429">
    <property type="component" value="Unassembled WGS sequence"/>
</dbReference>
<name>A0ABN9Y9L2_9DINO</name>
<evidence type="ECO:0000313" key="1">
    <source>
        <dbReference type="EMBL" id="CAK0909386.1"/>
    </source>
</evidence>